<dbReference type="RefSeq" id="WP_004859159.1">
    <property type="nucleotide sequence ID" value="NZ_BBLI01000120.1"/>
</dbReference>
<dbReference type="AlphaFoldDB" id="A0AAW8JFW9"/>
<name>A0AAW8JFW9_9GAMM</name>
<protein>
    <submittedName>
        <fullName evidence="1">Uncharacterized protein</fullName>
    </submittedName>
</protein>
<accession>A0AAW8JFW9</accession>
<organism evidence="1 2">
    <name type="scientific">Acinetobacter gerneri</name>
    <dbReference type="NCBI Taxonomy" id="202952"/>
    <lineage>
        <taxon>Bacteria</taxon>
        <taxon>Pseudomonadati</taxon>
        <taxon>Pseudomonadota</taxon>
        <taxon>Gammaproteobacteria</taxon>
        <taxon>Moraxellales</taxon>
        <taxon>Moraxellaceae</taxon>
        <taxon>Acinetobacter</taxon>
    </lineage>
</organism>
<proteinExistence type="predicted"/>
<evidence type="ECO:0000313" key="2">
    <source>
        <dbReference type="Proteomes" id="UP001243195"/>
    </source>
</evidence>
<dbReference type="EMBL" id="JAVIDA010000006">
    <property type="protein sequence ID" value="MDQ9071123.1"/>
    <property type="molecule type" value="Genomic_DNA"/>
</dbReference>
<gene>
    <name evidence="1" type="ORF">RFH51_06585</name>
</gene>
<evidence type="ECO:0000313" key="1">
    <source>
        <dbReference type="EMBL" id="MDQ9071123.1"/>
    </source>
</evidence>
<sequence>MDIKNTAITATMVIQSLVKLLENENVDISSVKFKVGFESEGYESPEFKLEKLIDLAYEGLEKIKEHAIPEGFVLVEKEIPDCVVDRLENSSYHWGESTRDYFAPIYRMMIEAQEQGHD</sequence>
<dbReference type="GeneID" id="84211970"/>
<dbReference type="Proteomes" id="UP001243195">
    <property type="component" value="Unassembled WGS sequence"/>
</dbReference>
<comment type="caution">
    <text evidence="1">The sequence shown here is derived from an EMBL/GenBank/DDBJ whole genome shotgun (WGS) entry which is preliminary data.</text>
</comment>
<reference evidence="1" key="1">
    <citation type="submission" date="2023-08" db="EMBL/GenBank/DDBJ databases">
        <title>Emergence of clinically-relevant ST2 carbapenem-resistant Acinetobacter baumannii strains in hospital sewages in Zhejiang, East of China.</title>
        <authorList>
            <person name="Kaichao C."/>
            <person name="Zhang R."/>
        </authorList>
    </citation>
    <scope>NUCLEOTIDE SEQUENCE</scope>
    <source>
        <strain evidence="1">M-SY-60</strain>
    </source>
</reference>